<feature type="chain" id="PRO_5044022635" description="EGF-like domain-containing protein" evidence="1">
    <location>
        <begin position="19"/>
        <end position="215"/>
    </location>
</feature>
<accession>A0AAV4VW63</accession>
<protein>
    <recommendedName>
        <fullName evidence="4">EGF-like domain-containing protein</fullName>
    </recommendedName>
</protein>
<dbReference type="EMBL" id="BPLQ01013698">
    <property type="protein sequence ID" value="GIY74105.1"/>
    <property type="molecule type" value="Genomic_DNA"/>
</dbReference>
<evidence type="ECO:0008006" key="4">
    <source>
        <dbReference type="Google" id="ProtNLM"/>
    </source>
</evidence>
<evidence type="ECO:0000313" key="3">
    <source>
        <dbReference type="Proteomes" id="UP001054837"/>
    </source>
</evidence>
<dbReference type="Proteomes" id="UP001054837">
    <property type="component" value="Unassembled WGS sequence"/>
</dbReference>
<dbReference type="AlphaFoldDB" id="A0AAV4VW63"/>
<organism evidence="2 3">
    <name type="scientific">Caerostris darwini</name>
    <dbReference type="NCBI Taxonomy" id="1538125"/>
    <lineage>
        <taxon>Eukaryota</taxon>
        <taxon>Metazoa</taxon>
        <taxon>Ecdysozoa</taxon>
        <taxon>Arthropoda</taxon>
        <taxon>Chelicerata</taxon>
        <taxon>Arachnida</taxon>
        <taxon>Araneae</taxon>
        <taxon>Araneomorphae</taxon>
        <taxon>Entelegynae</taxon>
        <taxon>Araneoidea</taxon>
        <taxon>Araneidae</taxon>
        <taxon>Caerostris</taxon>
    </lineage>
</organism>
<evidence type="ECO:0000313" key="2">
    <source>
        <dbReference type="EMBL" id="GIY74105.1"/>
    </source>
</evidence>
<keyword evidence="3" id="KW-1185">Reference proteome</keyword>
<feature type="signal peptide" evidence="1">
    <location>
        <begin position="1"/>
        <end position="18"/>
    </location>
</feature>
<sequence>MHAVFVKILLLKTCEVLSLQFICLGCDCGKYSRSCSFDRFGRKNCDCYFGAIQINDYCHAIGSVSVISTTKMPSTTEFTTPRRETTTVASTTEVTSTTKFLTTPKTTSTPSVVTTEKPSTTIPTTTLRDCYCGMNSRSCRLDWFGRKICDCYHGYEQVDGYCLAGFFSFLSGHSRLNSSSFVEICNDDKCLYGKCQVLGHGYECRYDSYDETVLH</sequence>
<reference evidence="2 3" key="1">
    <citation type="submission" date="2021-06" db="EMBL/GenBank/DDBJ databases">
        <title>Caerostris darwini draft genome.</title>
        <authorList>
            <person name="Kono N."/>
            <person name="Arakawa K."/>
        </authorList>
    </citation>
    <scope>NUCLEOTIDE SEQUENCE [LARGE SCALE GENOMIC DNA]</scope>
</reference>
<evidence type="ECO:0000256" key="1">
    <source>
        <dbReference type="SAM" id="SignalP"/>
    </source>
</evidence>
<comment type="caution">
    <text evidence="2">The sequence shown here is derived from an EMBL/GenBank/DDBJ whole genome shotgun (WGS) entry which is preliminary data.</text>
</comment>
<gene>
    <name evidence="2" type="ORF">CDAR_66251</name>
</gene>
<name>A0AAV4VW63_9ARAC</name>
<keyword evidence="1" id="KW-0732">Signal</keyword>
<proteinExistence type="predicted"/>